<dbReference type="PANTHER" id="PTHR33362">
    <property type="entry name" value="SIALIC ACID TRAP TRANSPORTER PERMEASE PROTEIN SIAT-RELATED"/>
    <property type="match status" value="1"/>
</dbReference>
<feature type="domain" description="TRAP C4-dicarboxylate transport system permease DctM subunit" evidence="8">
    <location>
        <begin position="8"/>
        <end position="431"/>
    </location>
</feature>
<keyword evidence="6 7" id="KW-0472">Membrane</keyword>
<evidence type="ECO:0000256" key="7">
    <source>
        <dbReference type="SAM" id="Phobius"/>
    </source>
</evidence>
<dbReference type="PIRSF" id="PIRSF006066">
    <property type="entry name" value="HI0050"/>
    <property type="match status" value="1"/>
</dbReference>
<feature type="transmembrane region" description="Helical" evidence="7">
    <location>
        <begin position="372"/>
        <end position="397"/>
    </location>
</feature>
<protein>
    <submittedName>
        <fullName evidence="9">ABC transporter permease</fullName>
    </submittedName>
</protein>
<feature type="transmembrane region" description="Helical" evidence="7">
    <location>
        <begin position="6"/>
        <end position="33"/>
    </location>
</feature>
<gene>
    <name evidence="9" type="ORF">CVV64_20885</name>
</gene>
<organism evidence="9 10">
    <name type="scientific">Candidatus Wallbacteria bacterium HGW-Wallbacteria-1</name>
    <dbReference type="NCBI Taxonomy" id="2013854"/>
    <lineage>
        <taxon>Bacteria</taxon>
        <taxon>Candidatus Walliibacteriota</taxon>
    </lineage>
</organism>
<keyword evidence="5 7" id="KW-1133">Transmembrane helix</keyword>
<feature type="transmembrane region" description="Helical" evidence="7">
    <location>
        <begin position="214"/>
        <end position="235"/>
    </location>
</feature>
<evidence type="ECO:0000256" key="6">
    <source>
        <dbReference type="ARBA" id="ARBA00023136"/>
    </source>
</evidence>
<dbReference type="InterPro" id="IPR010656">
    <property type="entry name" value="DctM"/>
</dbReference>
<dbReference type="PANTHER" id="PTHR33362:SF3">
    <property type="entry name" value="SIALIC ACID TRAP TRANSPORTER PERMEASE PROTEIN SIAT"/>
    <property type="match status" value="1"/>
</dbReference>
<dbReference type="AlphaFoldDB" id="A0A2N1PI10"/>
<sequence>MEPVTLFFLAFVVLLVIRTPLYLCLLGSSLVYFNFNTDLSLMTGMSKMMNAPNSFTLLAVPFFILAAQIMNNGGVTDRIFGFSKQLFGHFRGGLAYVNVFSSLIFSGISGSALADVGGLGVIEMKAMRDENYDDDIILGVTGASSTVGPIIPPSIPFVIYASMAGVSVGGMFLAGIGPGILLSIVLCIYIYFIVKKRNYPKHKRATLKEIVTSFWGALPALLFPVIMLGGIWGGMFTPTEAALISITYGLIVSCLVYRDMKISSLPKLLLISVRQVGPSIAVVVTASLFAWILTYEKVDKVIVQFILSFTSNRIIILMIKFILSFTSNRIIILMIINIFLLFLGMFVEVVAAIMITLPILTPLMLIAGIHPIHMGIILTLNMMIGLLTPPVGFSLYMLSSTSGHPLNKVVRMVMPWWIPLFFSLLLVTYVEPVTMWLPRLLGFA</sequence>
<dbReference type="GO" id="GO:0022857">
    <property type="term" value="F:transmembrane transporter activity"/>
    <property type="evidence" value="ECO:0007669"/>
    <property type="project" value="TreeGrafter"/>
</dbReference>
<keyword evidence="4 7" id="KW-0812">Transmembrane</keyword>
<evidence type="ECO:0000256" key="3">
    <source>
        <dbReference type="ARBA" id="ARBA00022519"/>
    </source>
</evidence>
<dbReference type="InterPro" id="IPR004681">
    <property type="entry name" value="TRAP_DctM"/>
</dbReference>
<dbReference type="Pfam" id="PF06808">
    <property type="entry name" value="DctM"/>
    <property type="match status" value="1"/>
</dbReference>
<proteinExistence type="predicted"/>
<evidence type="ECO:0000256" key="2">
    <source>
        <dbReference type="ARBA" id="ARBA00022475"/>
    </source>
</evidence>
<comment type="subcellular location">
    <subcellularLocation>
        <location evidence="1">Cell inner membrane</location>
        <topology evidence="1">Multi-pass membrane protein</topology>
    </subcellularLocation>
</comment>
<feature type="transmembrane region" description="Helical" evidence="7">
    <location>
        <begin position="136"/>
        <end position="159"/>
    </location>
</feature>
<comment type="caution">
    <text evidence="9">The sequence shown here is derived from an EMBL/GenBank/DDBJ whole genome shotgun (WGS) entry which is preliminary data.</text>
</comment>
<evidence type="ECO:0000256" key="5">
    <source>
        <dbReference type="ARBA" id="ARBA00022989"/>
    </source>
</evidence>
<accession>A0A2N1PI10</accession>
<evidence type="ECO:0000313" key="9">
    <source>
        <dbReference type="EMBL" id="PKK87964.1"/>
    </source>
</evidence>
<keyword evidence="2" id="KW-1003">Cell membrane</keyword>
<dbReference type="NCBIfam" id="TIGR00786">
    <property type="entry name" value="dctM"/>
    <property type="match status" value="1"/>
</dbReference>
<keyword evidence="3" id="KW-0997">Cell inner membrane</keyword>
<feature type="transmembrane region" description="Helical" evidence="7">
    <location>
        <begin position="330"/>
        <end position="360"/>
    </location>
</feature>
<feature type="transmembrane region" description="Helical" evidence="7">
    <location>
        <begin position="409"/>
        <end position="430"/>
    </location>
</feature>
<feature type="transmembrane region" description="Helical" evidence="7">
    <location>
        <begin position="94"/>
        <end position="116"/>
    </location>
</feature>
<feature type="transmembrane region" description="Helical" evidence="7">
    <location>
        <begin position="241"/>
        <end position="257"/>
    </location>
</feature>
<evidence type="ECO:0000313" key="10">
    <source>
        <dbReference type="Proteomes" id="UP000233256"/>
    </source>
</evidence>
<evidence type="ECO:0000256" key="4">
    <source>
        <dbReference type="ARBA" id="ARBA00022692"/>
    </source>
</evidence>
<reference evidence="9 10" key="1">
    <citation type="journal article" date="2017" name="ISME J.">
        <title>Potential for microbial H2 and metal transformations associated with novel bacteria and archaea in deep terrestrial subsurface sediments.</title>
        <authorList>
            <person name="Hernsdorf A.W."/>
            <person name="Amano Y."/>
            <person name="Miyakawa K."/>
            <person name="Ise K."/>
            <person name="Suzuki Y."/>
            <person name="Anantharaman K."/>
            <person name="Probst A."/>
            <person name="Burstein D."/>
            <person name="Thomas B.C."/>
            <person name="Banfield J.F."/>
        </authorList>
    </citation>
    <scope>NUCLEOTIDE SEQUENCE [LARGE SCALE GENOMIC DNA]</scope>
    <source>
        <strain evidence="9">HGW-Wallbacteria-1</strain>
    </source>
</reference>
<evidence type="ECO:0000256" key="1">
    <source>
        <dbReference type="ARBA" id="ARBA00004429"/>
    </source>
</evidence>
<evidence type="ECO:0000259" key="8">
    <source>
        <dbReference type="Pfam" id="PF06808"/>
    </source>
</evidence>
<feature type="transmembrane region" description="Helical" evidence="7">
    <location>
        <begin position="269"/>
        <end position="295"/>
    </location>
</feature>
<dbReference type="EMBL" id="PGXC01000079">
    <property type="protein sequence ID" value="PKK87964.1"/>
    <property type="molecule type" value="Genomic_DNA"/>
</dbReference>
<name>A0A2N1PI10_9BACT</name>
<feature type="transmembrane region" description="Helical" evidence="7">
    <location>
        <begin position="171"/>
        <end position="194"/>
    </location>
</feature>
<feature type="transmembrane region" description="Helical" evidence="7">
    <location>
        <begin position="301"/>
        <end position="323"/>
    </location>
</feature>
<dbReference type="Proteomes" id="UP000233256">
    <property type="component" value="Unassembled WGS sequence"/>
</dbReference>
<dbReference type="GO" id="GO:0005886">
    <property type="term" value="C:plasma membrane"/>
    <property type="evidence" value="ECO:0007669"/>
    <property type="project" value="UniProtKB-SubCell"/>
</dbReference>
<feature type="transmembrane region" description="Helical" evidence="7">
    <location>
        <begin position="54"/>
        <end position="74"/>
    </location>
</feature>